<evidence type="ECO:0000313" key="8">
    <source>
        <dbReference type="EMBL" id="GFO65785.1"/>
    </source>
</evidence>
<evidence type="ECO:0000256" key="6">
    <source>
        <dbReference type="PIRNR" id="PIRNR002889"/>
    </source>
</evidence>
<feature type="domain" description="Flagellar basal body rod protein N-terminal" evidence="7">
    <location>
        <begin position="18"/>
        <end position="41"/>
    </location>
</feature>
<evidence type="ECO:0000313" key="11">
    <source>
        <dbReference type="Proteomes" id="UP000831485"/>
    </source>
</evidence>
<dbReference type="AlphaFoldDB" id="A0A6V8MZV1"/>
<proteinExistence type="inferred from homology"/>
<comment type="subunit">
    <text evidence="6">The basal body constitutes a major portion of the flagellar organelle and consists of a number of rings mounted on a central rod.</text>
</comment>
<dbReference type="PANTHER" id="PTHR30435:SF12">
    <property type="entry name" value="FLAGELLAR BASAL BODY ROD PROTEIN FLGB"/>
    <property type="match status" value="1"/>
</dbReference>
<evidence type="ECO:0000256" key="2">
    <source>
        <dbReference type="ARBA" id="ARBA00009677"/>
    </source>
</evidence>
<keyword evidence="11" id="KW-1185">Reference proteome</keyword>
<evidence type="ECO:0000313" key="10">
    <source>
        <dbReference type="Proteomes" id="UP000568888"/>
    </source>
</evidence>
<protein>
    <recommendedName>
        <fullName evidence="3 6">Flagellar basal body rod protein FlgB</fullName>
    </recommendedName>
</protein>
<dbReference type="EMBL" id="CP096574">
    <property type="protein sequence ID" value="UPU36389.1"/>
    <property type="molecule type" value="Genomic_DNA"/>
</dbReference>
<dbReference type="PIRSF" id="PIRSF002889">
    <property type="entry name" value="Rod_FlgB"/>
    <property type="match status" value="1"/>
</dbReference>
<reference evidence="8" key="2">
    <citation type="journal article" date="2021" name="Int. J. Syst. Evol. Microbiol.">
        <title>Geomonas silvestris sp. nov., Geomonas paludis sp. nov. and Geomonas limicola sp. nov., isolated from terrestrial environments, and emended description of the genus Geomonas.</title>
        <authorList>
            <person name="Itoh H."/>
            <person name="Xu Z."/>
            <person name="Masuda Y."/>
            <person name="Ushijima N."/>
            <person name="Hayakawa C."/>
            <person name="Shiratori Y."/>
            <person name="Senoo K."/>
        </authorList>
    </citation>
    <scope>NUCLEOTIDE SEQUENCE</scope>
    <source>
        <strain evidence="8">Red736</strain>
    </source>
</reference>
<dbReference type="Proteomes" id="UP000568888">
    <property type="component" value="Unassembled WGS sequence"/>
</dbReference>
<dbReference type="InterPro" id="IPR006300">
    <property type="entry name" value="FlgB"/>
</dbReference>
<keyword evidence="8" id="KW-0969">Cilium</keyword>
<comment type="subcellular location">
    <subcellularLocation>
        <location evidence="1 6">Bacterial flagellum basal body</location>
    </subcellularLocation>
</comment>
<accession>A0A6V8MZV1</accession>
<keyword evidence="4 6" id="KW-0975">Bacterial flagellum</keyword>
<dbReference type="GO" id="GO:0071978">
    <property type="term" value="P:bacterial-type flagellum-dependent swarming motility"/>
    <property type="evidence" value="ECO:0007669"/>
    <property type="project" value="TreeGrafter"/>
</dbReference>
<dbReference type="InterPro" id="IPR001444">
    <property type="entry name" value="Flag_bb_rod_N"/>
</dbReference>
<evidence type="ECO:0000256" key="4">
    <source>
        <dbReference type="ARBA" id="ARBA00023143"/>
    </source>
</evidence>
<reference evidence="9" key="3">
    <citation type="submission" date="2022-04" db="EMBL/GenBank/DDBJ databases">
        <authorList>
            <person name="Liu G."/>
        </authorList>
    </citation>
    <scope>NUCLEOTIDE SEQUENCE</scope>
    <source>
        <strain evidence="9">RG22</strain>
    </source>
</reference>
<comment type="function">
    <text evidence="5 6">Structural component of flagellum, the bacterial motility apparatus. Part of the rod structure of flagellar basal body.</text>
</comment>
<gene>
    <name evidence="8" type="primary">flgB</name>
    <name evidence="8" type="ORF">GMPD_37040</name>
    <name evidence="9" type="ORF">M1B72_01405</name>
</gene>
<dbReference type="Proteomes" id="UP000831485">
    <property type="component" value="Chromosome"/>
</dbReference>
<keyword evidence="8" id="KW-0966">Cell projection</keyword>
<name>A0A6V8MZV1_9BACT</name>
<evidence type="ECO:0000256" key="1">
    <source>
        <dbReference type="ARBA" id="ARBA00004117"/>
    </source>
</evidence>
<dbReference type="RefSeq" id="WP_183350172.1">
    <property type="nucleotide sequence ID" value="NZ_BLXY01000012.1"/>
</dbReference>
<evidence type="ECO:0000313" key="9">
    <source>
        <dbReference type="EMBL" id="UPU36389.1"/>
    </source>
</evidence>
<sequence length="140" mass="14864">MPVQGIFGTTVELLGKTLDLRAKRQTMISANLANVETPGYTSTDLSFEGQLKSALKQGPAAGSVTHPRHIPLKGASAASLEKVQGDVVEVSSRNMAPDGNGVELEAEMGRLAENQIMYNASVQLLAKKFEGLKQAIRGTL</sequence>
<keyword evidence="8" id="KW-0282">Flagellum</keyword>
<dbReference type="NCBIfam" id="TIGR01396">
    <property type="entry name" value="FlgB"/>
    <property type="match status" value="1"/>
</dbReference>
<evidence type="ECO:0000256" key="5">
    <source>
        <dbReference type="ARBA" id="ARBA00024934"/>
    </source>
</evidence>
<dbReference type="PANTHER" id="PTHR30435">
    <property type="entry name" value="FLAGELLAR PROTEIN"/>
    <property type="match status" value="1"/>
</dbReference>
<dbReference type="Pfam" id="PF00460">
    <property type="entry name" value="Flg_bb_rod"/>
    <property type="match status" value="1"/>
</dbReference>
<evidence type="ECO:0000256" key="3">
    <source>
        <dbReference type="ARBA" id="ARBA00014376"/>
    </source>
</evidence>
<dbReference type="EMBL" id="BLXY01000012">
    <property type="protein sequence ID" value="GFO65785.1"/>
    <property type="molecule type" value="Genomic_DNA"/>
</dbReference>
<reference evidence="10" key="1">
    <citation type="submission" date="2020-06" db="EMBL/GenBank/DDBJ databases">
        <title>Draft genomic sequecing of Geomonas sp. Red736.</title>
        <authorList>
            <person name="Itoh H."/>
            <person name="Xu Z.X."/>
            <person name="Ushijima N."/>
            <person name="Masuda Y."/>
            <person name="Shiratori Y."/>
            <person name="Senoo K."/>
        </authorList>
    </citation>
    <scope>NUCLEOTIDE SEQUENCE [LARGE SCALE GENOMIC DNA]</scope>
    <source>
        <strain evidence="10">Red736</strain>
    </source>
</reference>
<dbReference type="GO" id="GO:0030694">
    <property type="term" value="C:bacterial-type flagellum basal body, rod"/>
    <property type="evidence" value="ECO:0007669"/>
    <property type="project" value="InterPro"/>
</dbReference>
<organism evidence="8 10">
    <name type="scientific">Geomonas paludis</name>
    <dbReference type="NCBI Taxonomy" id="2740185"/>
    <lineage>
        <taxon>Bacteria</taxon>
        <taxon>Pseudomonadati</taxon>
        <taxon>Thermodesulfobacteriota</taxon>
        <taxon>Desulfuromonadia</taxon>
        <taxon>Geobacterales</taxon>
        <taxon>Geobacteraceae</taxon>
        <taxon>Geomonas</taxon>
    </lineage>
</organism>
<evidence type="ECO:0000259" key="7">
    <source>
        <dbReference type="Pfam" id="PF00460"/>
    </source>
</evidence>
<comment type="similarity">
    <text evidence="2 6">Belongs to the flagella basal body rod proteins family.</text>
</comment>